<proteinExistence type="predicted"/>
<reference evidence="4 5" key="1">
    <citation type="journal article" date="2019" name="Biochem. Eng. J.">
        <title>Metabolic engineering of the marine bacteria Neptunomonas concharum for the production of acetoin and meso-2,3-butanediol from acetate.</title>
        <authorList>
            <person name="Li W."/>
            <person name="Pu N."/>
            <person name="Liu C.-X."/>
            <person name="Yuan Q.-P."/>
            <person name="Li Z.-J."/>
        </authorList>
    </citation>
    <scope>NUCLEOTIDE SEQUENCE [LARGE SCALE GENOMIC DNA]</scope>
    <source>
        <strain evidence="4 5">JCM17730</strain>
    </source>
</reference>
<organism evidence="4 5">
    <name type="scientific">Neptunomonas concharum</name>
    <dbReference type="NCBI Taxonomy" id="1031538"/>
    <lineage>
        <taxon>Bacteria</taxon>
        <taxon>Pseudomonadati</taxon>
        <taxon>Pseudomonadota</taxon>
        <taxon>Gammaproteobacteria</taxon>
        <taxon>Oceanospirillales</taxon>
        <taxon>Oceanospirillaceae</taxon>
        <taxon>Neptunomonas</taxon>
    </lineage>
</organism>
<dbReference type="Pfam" id="PF13432">
    <property type="entry name" value="TPR_16"/>
    <property type="match status" value="1"/>
</dbReference>
<protein>
    <submittedName>
        <fullName evidence="4">Tetratricopeptide repeat protein</fullName>
    </submittedName>
</protein>
<keyword evidence="2 3" id="KW-0802">TPR repeat</keyword>
<accession>A0A5P1RDY3</accession>
<dbReference type="InterPro" id="IPR051685">
    <property type="entry name" value="Ycf3/AcsC/BcsC/TPR_MFPF"/>
</dbReference>
<dbReference type="PANTHER" id="PTHR44943">
    <property type="entry name" value="CELLULOSE SYNTHASE OPERON PROTEIN C"/>
    <property type="match status" value="1"/>
</dbReference>
<evidence type="ECO:0000313" key="5">
    <source>
        <dbReference type="Proteomes" id="UP000324760"/>
    </source>
</evidence>
<evidence type="ECO:0000256" key="2">
    <source>
        <dbReference type="ARBA" id="ARBA00022803"/>
    </source>
</evidence>
<dbReference type="SUPFAM" id="SSF48452">
    <property type="entry name" value="TPR-like"/>
    <property type="match status" value="2"/>
</dbReference>
<sequence>MLNKLTCFILISAGLLTGCSSLRTGSSPTNTAITYPAATYTPGELNGETLFDLLAAELAGHQRQYDVSLKNYLKQAELTGDRGIIQRATRIAQFSKDQAGLEQAAKIWIQYYPEDLEPYELLSGLFIHQGKYTQALPYIERALVSDSRQILLLISSAAEKLTIPEAQDLNDALDSQIQLTPKRPELWITKGVIERRLSHPDKALYSFDQSLRYAPDAVPAMLQKADLLKELKRYQEALTILSKLAAQQPDNKQIAVLETQVLYKAGKHSAAVRNSQALIQDFPDDQQLHLYLALLALDYNRLEDSRIILEPLADRDDDTSAHFYLGLIAEQQENQALAIDHYLQVEHGTNILQAYTRVAGLLKGEEHRQRIDQILTTAINKHAELGPSLINLYADWLRSADLKDEAIGQLDNGLTLYPDDITLLYARAMSRPEAELPQAEKEFRFILKQQPDNAMALNALGYTLTIYTDRIMEAHELLTRALQLKPDETAIIDSMGWNLYKQNRIDEALVYLEQAYSAYPDPEVGSHLVAVLVKLDQVERARKIFQELSEKYPGNPFLKDMIQSLKDAK</sequence>
<dbReference type="KEGG" id="ncu:F0U83_14515"/>
<dbReference type="EMBL" id="CP043869">
    <property type="protein sequence ID" value="QEQ97838.1"/>
    <property type="molecule type" value="Genomic_DNA"/>
</dbReference>
<feature type="repeat" description="TPR" evidence="3">
    <location>
        <begin position="184"/>
        <end position="217"/>
    </location>
</feature>
<evidence type="ECO:0000256" key="1">
    <source>
        <dbReference type="ARBA" id="ARBA00022737"/>
    </source>
</evidence>
<evidence type="ECO:0000256" key="3">
    <source>
        <dbReference type="PROSITE-ProRule" id="PRU00339"/>
    </source>
</evidence>
<dbReference type="InterPro" id="IPR011990">
    <property type="entry name" value="TPR-like_helical_dom_sf"/>
</dbReference>
<dbReference type="PANTHER" id="PTHR44943:SF8">
    <property type="entry name" value="TPR REPEAT-CONTAINING PROTEIN MJ0263"/>
    <property type="match status" value="1"/>
</dbReference>
<dbReference type="Pfam" id="PF14559">
    <property type="entry name" value="TPR_19"/>
    <property type="match status" value="2"/>
</dbReference>
<dbReference type="OrthoDB" id="9766710at2"/>
<dbReference type="PROSITE" id="PS51257">
    <property type="entry name" value="PROKAR_LIPOPROTEIN"/>
    <property type="match status" value="1"/>
</dbReference>
<dbReference type="Gene3D" id="1.25.40.10">
    <property type="entry name" value="Tetratricopeptide repeat domain"/>
    <property type="match status" value="2"/>
</dbReference>
<dbReference type="InterPro" id="IPR019734">
    <property type="entry name" value="TPR_rpt"/>
</dbReference>
<dbReference type="RefSeq" id="WP_138987953.1">
    <property type="nucleotide sequence ID" value="NZ_CP043869.1"/>
</dbReference>
<gene>
    <name evidence="4" type="ORF">F0U83_14515</name>
</gene>
<name>A0A5P1RDY3_9GAMM</name>
<keyword evidence="1" id="KW-0677">Repeat</keyword>
<dbReference type="PROSITE" id="PS50005">
    <property type="entry name" value="TPR"/>
    <property type="match status" value="1"/>
</dbReference>
<evidence type="ECO:0000313" key="4">
    <source>
        <dbReference type="EMBL" id="QEQ97838.1"/>
    </source>
</evidence>
<dbReference type="SMART" id="SM00028">
    <property type="entry name" value="TPR"/>
    <property type="match status" value="5"/>
</dbReference>
<dbReference type="AlphaFoldDB" id="A0A5P1RDY3"/>
<keyword evidence="5" id="KW-1185">Reference proteome</keyword>
<dbReference type="Proteomes" id="UP000324760">
    <property type="component" value="Chromosome"/>
</dbReference>